<dbReference type="Pfam" id="PF13420">
    <property type="entry name" value="Acetyltransf_4"/>
    <property type="match status" value="1"/>
</dbReference>
<name>A0ABS3A0C3_9VIBR</name>
<evidence type="ECO:0000259" key="1">
    <source>
        <dbReference type="PROSITE" id="PS51186"/>
    </source>
</evidence>
<evidence type="ECO:0000313" key="3">
    <source>
        <dbReference type="Proteomes" id="UP000779070"/>
    </source>
</evidence>
<sequence length="165" mass="18612">MEVTIREVKIEDADGVRGVLNPIIEQGKFTVIDTPFSLVDEQTFIRQFPQRGVFKVAVSENQQVLGFQNVEPFASYTQAFAHVGVIGTYVDEQFRGMKIASSLFAETFASARNKGYEKLFAYVREDNPTALAVYLNQGFEVIGTAKKHAYVKGRYIDEVLIEKFL</sequence>
<keyword evidence="3" id="KW-1185">Reference proteome</keyword>
<dbReference type="Gene3D" id="3.40.630.30">
    <property type="match status" value="1"/>
</dbReference>
<protein>
    <submittedName>
        <fullName evidence="2">GNAT family N-acetyltransferase</fullName>
    </submittedName>
</protein>
<dbReference type="InterPro" id="IPR016181">
    <property type="entry name" value="Acyl_CoA_acyltransferase"/>
</dbReference>
<dbReference type="InterPro" id="IPR000182">
    <property type="entry name" value="GNAT_dom"/>
</dbReference>
<reference evidence="2 3" key="1">
    <citation type="submission" date="2021-02" db="EMBL/GenBank/DDBJ databases">
        <title>Draft Genome Sequences of 5 Vibrio neptunius Strains Isolated From of Bivalve Hatcheries.</title>
        <authorList>
            <person name="Galvis F."/>
            <person name="Barja J.L."/>
            <person name="Lemos M.L."/>
            <person name="Balado M."/>
        </authorList>
    </citation>
    <scope>NUCLEOTIDE SEQUENCE [LARGE SCALE GENOMIC DNA]</scope>
    <source>
        <strain evidence="2 3">PP-145.98</strain>
    </source>
</reference>
<organism evidence="2 3">
    <name type="scientific">Vibrio neptunius</name>
    <dbReference type="NCBI Taxonomy" id="170651"/>
    <lineage>
        <taxon>Bacteria</taxon>
        <taxon>Pseudomonadati</taxon>
        <taxon>Pseudomonadota</taxon>
        <taxon>Gammaproteobacteria</taxon>
        <taxon>Vibrionales</taxon>
        <taxon>Vibrionaceae</taxon>
        <taxon>Vibrio</taxon>
    </lineage>
</organism>
<feature type="domain" description="N-acetyltransferase" evidence="1">
    <location>
        <begin position="3"/>
        <end position="165"/>
    </location>
</feature>
<dbReference type="SUPFAM" id="SSF55729">
    <property type="entry name" value="Acyl-CoA N-acyltransferases (Nat)"/>
    <property type="match status" value="1"/>
</dbReference>
<gene>
    <name evidence="2" type="ORF">JYA62_01535</name>
</gene>
<dbReference type="CDD" id="cd04301">
    <property type="entry name" value="NAT_SF"/>
    <property type="match status" value="1"/>
</dbReference>
<accession>A0ABS3A0C3</accession>
<dbReference type="EMBL" id="JAFHLB010000001">
    <property type="protein sequence ID" value="MBN3576352.1"/>
    <property type="molecule type" value="Genomic_DNA"/>
</dbReference>
<dbReference type="Proteomes" id="UP000779070">
    <property type="component" value="Unassembled WGS sequence"/>
</dbReference>
<dbReference type="PROSITE" id="PS51186">
    <property type="entry name" value="GNAT"/>
    <property type="match status" value="1"/>
</dbReference>
<dbReference type="RefSeq" id="WP_206371312.1">
    <property type="nucleotide sequence ID" value="NZ_CAWPTM010000090.1"/>
</dbReference>
<proteinExistence type="predicted"/>
<evidence type="ECO:0000313" key="2">
    <source>
        <dbReference type="EMBL" id="MBN3576352.1"/>
    </source>
</evidence>
<comment type="caution">
    <text evidence="2">The sequence shown here is derived from an EMBL/GenBank/DDBJ whole genome shotgun (WGS) entry which is preliminary data.</text>
</comment>
<dbReference type="PANTHER" id="PTHR43072">
    <property type="entry name" value="N-ACETYLTRANSFERASE"/>
    <property type="match status" value="1"/>
</dbReference>